<dbReference type="NCBIfam" id="TIGR01392">
    <property type="entry name" value="homoserO_Ac_trn"/>
    <property type="match status" value="1"/>
</dbReference>
<evidence type="ECO:0000256" key="3">
    <source>
        <dbReference type="SAM" id="MobiDB-lite"/>
    </source>
</evidence>
<dbReference type="Proteomes" id="UP001642464">
    <property type="component" value="Unassembled WGS sequence"/>
</dbReference>
<dbReference type="HAMAP" id="MF_00296">
    <property type="entry name" value="MetX_acyltransf"/>
    <property type="match status" value="1"/>
</dbReference>
<comment type="similarity">
    <text evidence="1">Belongs to the AB hydrolase superfamily. MetX family.</text>
</comment>
<dbReference type="Pfam" id="PF00561">
    <property type="entry name" value="Abhydrolase_1"/>
    <property type="match status" value="1"/>
</dbReference>
<keyword evidence="2" id="KW-0808">Transferase</keyword>
<evidence type="ECO:0000313" key="5">
    <source>
        <dbReference type="EMBL" id="CAK9027176.1"/>
    </source>
</evidence>
<dbReference type="SUPFAM" id="SSF53474">
    <property type="entry name" value="alpha/beta-Hydrolases"/>
    <property type="match status" value="1"/>
</dbReference>
<dbReference type="InterPro" id="IPR000073">
    <property type="entry name" value="AB_hydrolase_1"/>
</dbReference>
<dbReference type="Gene3D" id="3.40.50.1820">
    <property type="entry name" value="alpha/beta hydrolase"/>
    <property type="match status" value="1"/>
</dbReference>
<reference evidence="5 6" key="1">
    <citation type="submission" date="2024-02" db="EMBL/GenBank/DDBJ databases">
        <authorList>
            <person name="Chen Y."/>
            <person name="Shah S."/>
            <person name="Dougan E. K."/>
            <person name="Thang M."/>
            <person name="Chan C."/>
        </authorList>
    </citation>
    <scope>NUCLEOTIDE SEQUENCE [LARGE SCALE GENOMIC DNA]</scope>
</reference>
<dbReference type="PANTHER" id="PTHR32268">
    <property type="entry name" value="HOMOSERINE O-ACETYLTRANSFERASE"/>
    <property type="match status" value="1"/>
</dbReference>
<gene>
    <name evidence="5" type="ORF">SCF082_LOCUS17800</name>
</gene>
<dbReference type="EMBL" id="CAXAMM010011838">
    <property type="protein sequence ID" value="CAK9027176.1"/>
    <property type="molecule type" value="Genomic_DNA"/>
</dbReference>
<organism evidence="5 6">
    <name type="scientific">Durusdinium trenchii</name>
    <dbReference type="NCBI Taxonomy" id="1381693"/>
    <lineage>
        <taxon>Eukaryota</taxon>
        <taxon>Sar</taxon>
        <taxon>Alveolata</taxon>
        <taxon>Dinophyceae</taxon>
        <taxon>Suessiales</taxon>
        <taxon>Symbiodiniaceae</taxon>
        <taxon>Durusdinium</taxon>
    </lineage>
</organism>
<evidence type="ECO:0000313" key="6">
    <source>
        <dbReference type="Proteomes" id="UP001642464"/>
    </source>
</evidence>
<accession>A0ABP0KK32</accession>
<protein>
    <submittedName>
        <fullName evidence="5">Homoserine O-acetyltransferase (HAT) (Homoserine transacetylase) (HTA)</fullName>
    </submittedName>
</protein>
<dbReference type="InterPro" id="IPR008220">
    <property type="entry name" value="HAT_MetX-like"/>
</dbReference>
<evidence type="ECO:0000256" key="1">
    <source>
        <dbReference type="ARBA" id="ARBA00006886"/>
    </source>
</evidence>
<evidence type="ECO:0000259" key="4">
    <source>
        <dbReference type="Pfam" id="PF00561"/>
    </source>
</evidence>
<keyword evidence="6" id="KW-1185">Reference proteome</keyword>
<proteinExistence type="inferred from homology"/>
<evidence type="ECO:0000256" key="2">
    <source>
        <dbReference type="ARBA" id="ARBA00022679"/>
    </source>
</evidence>
<feature type="domain" description="AB hydrolase-1" evidence="4">
    <location>
        <begin position="112"/>
        <end position="409"/>
    </location>
</feature>
<feature type="region of interest" description="Disordered" evidence="3">
    <location>
        <begin position="1"/>
        <end position="26"/>
    </location>
</feature>
<comment type="caution">
    <text evidence="5">The sequence shown here is derived from an EMBL/GenBank/DDBJ whole genome shotgun (WGS) entry which is preliminary data.</text>
</comment>
<sequence>MRELCSARGSKSAGARERRGGHGKPLRRKVRALEHLRAVGTSAAGDAVELSGGCEDDGEEDDDEDEYKNIDWSGETFVAGDMELENGRVLKRPQVRYRTFGTLNKTSKNGSVVCHALTGNASLDDWWGGMLGEGKLFDSSKMFIVCANILGSCYGTCGPTSVNPDTGKVYGSTFPDVTIRDSVRLHMQLVREHLGVRRVACVIGGSLGGMQTLEWAYLGGADGFVGAIIPMCCGGYHHPWQIGISESQRLAIYADPNWQDGKYLDLGRQGPTSGLSVARSIAMITYRSHPGYVRKFGRHEVAGKEAGHGQERFFEVEGYLRHQGNKFCGRFDALSYVKVTRMMDTHDMGRCRDGGVEASLRSIKQPTLIISVKSDILYPPSEQQFLHEHIPNSRLFEIDSDHGHDGFLLDQDHIMPEALKFLQEHVYGPLEHADAAAKAASAQLRGAQGLRSASTHNKSKL</sequence>
<dbReference type="NCBIfam" id="NF001209">
    <property type="entry name" value="PRK00175.1"/>
    <property type="match status" value="1"/>
</dbReference>
<name>A0ABP0KK32_9DINO</name>
<dbReference type="InterPro" id="IPR029058">
    <property type="entry name" value="AB_hydrolase_fold"/>
</dbReference>
<dbReference type="PANTHER" id="PTHR32268:SF11">
    <property type="entry name" value="HOMOSERINE O-ACETYLTRANSFERASE"/>
    <property type="match status" value="1"/>
</dbReference>